<evidence type="ECO:0000259" key="12">
    <source>
        <dbReference type="PROSITE" id="PS51198"/>
    </source>
</evidence>
<feature type="domain" description="UvrD-like helicase ATP-binding" evidence="12">
    <location>
        <begin position="5"/>
        <end position="308"/>
    </location>
</feature>
<evidence type="ECO:0000256" key="6">
    <source>
        <dbReference type="ARBA" id="ARBA00023125"/>
    </source>
</evidence>
<dbReference type="Gene3D" id="1.10.486.10">
    <property type="entry name" value="PCRA, domain 4"/>
    <property type="match status" value="1"/>
</dbReference>
<dbReference type="Gene3D" id="3.40.50.300">
    <property type="entry name" value="P-loop containing nucleotide triphosphate hydrolases"/>
    <property type="match status" value="2"/>
</dbReference>
<keyword evidence="5 11" id="KW-0067">ATP-binding</keyword>
<feature type="domain" description="UvrD-like helicase C-terminal" evidence="13">
    <location>
        <begin position="309"/>
        <end position="580"/>
    </location>
</feature>
<reference evidence="14 15" key="1">
    <citation type="journal article" date="2015" name="Nature">
        <title>rRNA introns, odd ribosomes, and small enigmatic genomes across a large radiation of phyla.</title>
        <authorList>
            <person name="Brown C.T."/>
            <person name="Hug L.A."/>
            <person name="Thomas B.C."/>
            <person name="Sharon I."/>
            <person name="Castelle C.J."/>
            <person name="Singh A."/>
            <person name="Wilkins M.J."/>
            <person name="Williams K.H."/>
            <person name="Banfield J.F."/>
        </authorList>
    </citation>
    <scope>NUCLEOTIDE SEQUENCE [LARGE SCALE GENOMIC DNA]</scope>
</reference>
<dbReference type="PANTHER" id="PTHR11070:SF2">
    <property type="entry name" value="ATP-DEPENDENT DNA HELICASE SRS2"/>
    <property type="match status" value="1"/>
</dbReference>
<dbReference type="InterPro" id="IPR013986">
    <property type="entry name" value="DExx_box_DNA_helicase_dom_sf"/>
</dbReference>
<dbReference type="EMBL" id="LBVO01000022">
    <property type="protein sequence ID" value="KKQ89606.1"/>
    <property type="molecule type" value="Genomic_DNA"/>
</dbReference>
<evidence type="ECO:0000256" key="7">
    <source>
        <dbReference type="ARBA" id="ARBA00023235"/>
    </source>
</evidence>
<dbReference type="Pfam" id="PF13361">
    <property type="entry name" value="UvrD_C"/>
    <property type="match status" value="2"/>
</dbReference>
<dbReference type="GO" id="GO:0005829">
    <property type="term" value="C:cytosol"/>
    <property type="evidence" value="ECO:0007669"/>
    <property type="project" value="TreeGrafter"/>
</dbReference>
<keyword evidence="2 11" id="KW-0547">Nucleotide-binding</keyword>
<keyword evidence="7" id="KW-0413">Isomerase</keyword>
<dbReference type="Gene3D" id="1.10.10.160">
    <property type="match status" value="1"/>
</dbReference>
<protein>
    <recommendedName>
        <fullName evidence="9">DNA 3'-5' helicase</fullName>
        <ecNumber evidence="9">5.6.2.4</ecNumber>
    </recommendedName>
</protein>
<name>A0A0G0PJZ8_9BACT</name>
<evidence type="ECO:0000256" key="2">
    <source>
        <dbReference type="ARBA" id="ARBA00022741"/>
    </source>
</evidence>
<evidence type="ECO:0000256" key="4">
    <source>
        <dbReference type="ARBA" id="ARBA00022806"/>
    </source>
</evidence>
<evidence type="ECO:0000256" key="10">
    <source>
        <dbReference type="ARBA" id="ARBA00048988"/>
    </source>
</evidence>
<comment type="caution">
    <text evidence="14">The sequence shown here is derived from an EMBL/GenBank/DDBJ whole genome shotgun (WGS) entry which is preliminary data.</text>
</comment>
<dbReference type="InterPro" id="IPR027417">
    <property type="entry name" value="P-loop_NTPase"/>
</dbReference>
<evidence type="ECO:0000256" key="11">
    <source>
        <dbReference type="PROSITE-ProRule" id="PRU00560"/>
    </source>
</evidence>
<evidence type="ECO:0000256" key="9">
    <source>
        <dbReference type="ARBA" id="ARBA00034808"/>
    </source>
</evidence>
<dbReference type="AlphaFoldDB" id="A0A0G0PJZ8"/>
<feature type="binding site" evidence="11">
    <location>
        <begin position="26"/>
        <end position="33"/>
    </location>
    <ligand>
        <name>ATP</name>
        <dbReference type="ChEBI" id="CHEBI:30616"/>
    </ligand>
</feature>
<keyword evidence="6" id="KW-0238">DNA-binding</keyword>
<comment type="similarity">
    <text evidence="1">Belongs to the helicase family. UvrD subfamily.</text>
</comment>
<proteinExistence type="inferred from homology"/>
<dbReference type="GO" id="GO:0033202">
    <property type="term" value="C:DNA helicase complex"/>
    <property type="evidence" value="ECO:0007669"/>
    <property type="project" value="TreeGrafter"/>
</dbReference>
<gene>
    <name evidence="14" type="ORF">UT11_C0022G0009</name>
</gene>
<dbReference type="PROSITE" id="PS51217">
    <property type="entry name" value="UVRD_HELICASE_CTER"/>
    <property type="match status" value="1"/>
</dbReference>
<keyword evidence="4 11" id="KW-0347">Helicase</keyword>
<evidence type="ECO:0000256" key="3">
    <source>
        <dbReference type="ARBA" id="ARBA00022801"/>
    </source>
</evidence>
<accession>A0A0G0PJZ8</accession>
<dbReference type="SUPFAM" id="SSF52540">
    <property type="entry name" value="P-loop containing nucleoside triphosphate hydrolases"/>
    <property type="match status" value="1"/>
</dbReference>
<comment type="catalytic activity">
    <reaction evidence="10">
        <text>ATP + H2O = ADP + phosphate + H(+)</text>
        <dbReference type="Rhea" id="RHEA:13065"/>
        <dbReference type="ChEBI" id="CHEBI:15377"/>
        <dbReference type="ChEBI" id="CHEBI:15378"/>
        <dbReference type="ChEBI" id="CHEBI:30616"/>
        <dbReference type="ChEBI" id="CHEBI:43474"/>
        <dbReference type="ChEBI" id="CHEBI:456216"/>
        <dbReference type="EC" id="5.6.2.4"/>
    </reaction>
</comment>
<dbReference type="CDD" id="cd18807">
    <property type="entry name" value="SF1_C_UvrD"/>
    <property type="match status" value="1"/>
</dbReference>
<dbReference type="Proteomes" id="UP000033934">
    <property type="component" value="Unassembled WGS sequence"/>
</dbReference>
<dbReference type="GO" id="GO:0000725">
    <property type="term" value="P:recombinational repair"/>
    <property type="evidence" value="ECO:0007669"/>
    <property type="project" value="TreeGrafter"/>
</dbReference>
<organism evidence="14 15">
    <name type="scientific">Berkelbacteria bacterium GW2011_GWA2_38_9</name>
    <dbReference type="NCBI Taxonomy" id="1618334"/>
    <lineage>
        <taxon>Bacteria</taxon>
        <taxon>Candidatus Berkelbacteria</taxon>
    </lineage>
</organism>
<dbReference type="InterPro" id="IPR014016">
    <property type="entry name" value="UvrD-like_ATP-bd"/>
</dbReference>
<dbReference type="GO" id="GO:0005524">
    <property type="term" value="F:ATP binding"/>
    <property type="evidence" value="ECO:0007669"/>
    <property type="project" value="UniProtKB-UniRule"/>
</dbReference>
<evidence type="ECO:0000313" key="14">
    <source>
        <dbReference type="EMBL" id="KKQ89606.1"/>
    </source>
</evidence>
<evidence type="ECO:0000256" key="1">
    <source>
        <dbReference type="ARBA" id="ARBA00009922"/>
    </source>
</evidence>
<dbReference type="InterPro" id="IPR014017">
    <property type="entry name" value="DNA_helicase_UvrD-like_C"/>
</dbReference>
<dbReference type="Pfam" id="PF00580">
    <property type="entry name" value="UvrD-helicase"/>
    <property type="match status" value="1"/>
</dbReference>
<sequence>MNILDGLNDMQKEAVLTTEGPVLILAGAGSGKTKALTHRIAYLIKEKKISPYNILAVTFTNKAAGEMGSRVTSLLSKSEIQNTNPGSPIKSGMTERGGYDWRLPWLGTFHSICVRILRREVDAAGLGFNRNFTIWDSSDSQSAIKRIMKDLSIDSKQYNPAVIQSFISGAKNEFMNASQYKQYANGIFQEIVSNVFDRYEVLAKENNAMDFDDLMTNTLKMFEQNPEILAKYQEQFSYVLVDEYQDTNRAQYLLIKMFSKKNQNIFVIGDDYQSIYSWRGADFRNILNFEKDWPKAKVIKLEQNYRSTQNILDAGQAIIEKNVHRSDKKLWTKAGSGDPILIVECLNEKDEGEYILQEIERLMKIGDDPSGHLYIYDDFVILYRTNAQSRLLEETFVKYFVPYRIVGGLKFYERKEVKDILAYLRLLVNPRDLVSLERIINVPPRGIGDKNMDEILNECRGERPFAPTGNPINIENPKGRGFFETMDRIRANTVDASPDETVMRVVEMTGYKKFVLDGTIEGESRWENIKELASAAVGFADITEFLEQTALIQDTDDLSLKFEIANKEAVTLMTLHSSKGLEFPVVFMAGMEEGIMPHTRSLQDAAEMEEERRLCYVGITRAKHRLYLLHAFERRLWGNLQANLRSRFLDELPEYLVEEI</sequence>
<comment type="catalytic activity">
    <reaction evidence="8">
        <text>Couples ATP hydrolysis with the unwinding of duplex DNA by translocating in the 3'-5' direction.</text>
        <dbReference type="EC" id="5.6.2.4"/>
    </reaction>
</comment>
<dbReference type="PROSITE" id="PS51198">
    <property type="entry name" value="UVRD_HELICASE_ATP_BIND"/>
    <property type="match status" value="1"/>
</dbReference>
<dbReference type="CDD" id="cd17932">
    <property type="entry name" value="DEXQc_UvrD"/>
    <property type="match status" value="1"/>
</dbReference>
<keyword evidence="3 11" id="KW-0378">Hydrolase</keyword>
<dbReference type="PATRIC" id="fig|1618334.3.peg.378"/>
<evidence type="ECO:0000256" key="5">
    <source>
        <dbReference type="ARBA" id="ARBA00022840"/>
    </source>
</evidence>
<evidence type="ECO:0000256" key="8">
    <source>
        <dbReference type="ARBA" id="ARBA00034617"/>
    </source>
</evidence>
<dbReference type="PANTHER" id="PTHR11070">
    <property type="entry name" value="UVRD / RECB / PCRA DNA HELICASE FAMILY MEMBER"/>
    <property type="match status" value="1"/>
</dbReference>
<evidence type="ECO:0000313" key="15">
    <source>
        <dbReference type="Proteomes" id="UP000033934"/>
    </source>
</evidence>
<dbReference type="GO" id="GO:0016887">
    <property type="term" value="F:ATP hydrolysis activity"/>
    <property type="evidence" value="ECO:0007669"/>
    <property type="project" value="RHEA"/>
</dbReference>
<evidence type="ECO:0000259" key="13">
    <source>
        <dbReference type="PROSITE" id="PS51217"/>
    </source>
</evidence>
<dbReference type="EC" id="5.6.2.4" evidence="9"/>
<dbReference type="InterPro" id="IPR000212">
    <property type="entry name" value="DNA_helicase_UvrD/REP"/>
</dbReference>
<dbReference type="GO" id="GO:0043138">
    <property type="term" value="F:3'-5' DNA helicase activity"/>
    <property type="evidence" value="ECO:0007669"/>
    <property type="project" value="UniProtKB-EC"/>
</dbReference>
<dbReference type="GO" id="GO:0003677">
    <property type="term" value="F:DNA binding"/>
    <property type="evidence" value="ECO:0007669"/>
    <property type="project" value="UniProtKB-KW"/>
</dbReference>